<dbReference type="Proteomes" id="UP000031843">
    <property type="component" value="Chromosome main"/>
</dbReference>
<dbReference type="RefSeq" id="WP_236701981.1">
    <property type="nucleotide sequence ID" value="NZ_CP010536.1"/>
</dbReference>
<keyword evidence="4" id="KW-1185">Reference proteome</keyword>
<dbReference type="PROSITE" id="PS50110">
    <property type="entry name" value="RESPONSE_REGULATORY"/>
    <property type="match status" value="1"/>
</dbReference>
<dbReference type="EMBL" id="CP010536">
    <property type="protein sequence ID" value="AJG18448.1"/>
    <property type="molecule type" value="Genomic_DNA"/>
</dbReference>
<dbReference type="KEGG" id="cbw:RR42_m1040"/>
<accession>A0A0C4Y688</accession>
<dbReference type="SUPFAM" id="SSF52172">
    <property type="entry name" value="CheY-like"/>
    <property type="match status" value="1"/>
</dbReference>
<comment type="caution">
    <text evidence="1">Lacks conserved residue(s) required for the propagation of feature annotation.</text>
</comment>
<feature type="domain" description="Response regulatory" evidence="2">
    <location>
        <begin position="46"/>
        <end position="162"/>
    </location>
</feature>
<evidence type="ECO:0000256" key="1">
    <source>
        <dbReference type="PROSITE-ProRule" id="PRU00169"/>
    </source>
</evidence>
<organism evidence="3 4">
    <name type="scientific">Cupriavidus basilensis</name>
    <dbReference type="NCBI Taxonomy" id="68895"/>
    <lineage>
        <taxon>Bacteria</taxon>
        <taxon>Pseudomonadati</taxon>
        <taxon>Pseudomonadota</taxon>
        <taxon>Betaproteobacteria</taxon>
        <taxon>Burkholderiales</taxon>
        <taxon>Burkholderiaceae</taxon>
        <taxon>Cupriavidus</taxon>
    </lineage>
</organism>
<dbReference type="GO" id="GO:0000160">
    <property type="term" value="P:phosphorelay signal transduction system"/>
    <property type="evidence" value="ECO:0007669"/>
    <property type="project" value="InterPro"/>
</dbReference>
<proteinExistence type="predicted"/>
<gene>
    <name evidence="3" type="ORF">RR42_m1040</name>
</gene>
<evidence type="ECO:0000259" key="2">
    <source>
        <dbReference type="PROSITE" id="PS50110"/>
    </source>
</evidence>
<reference evidence="3 4" key="1">
    <citation type="journal article" date="2015" name="Genome Announc.">
        <title>Complete Genome Sequence of Cupriavidus basilensis 4G11, Isolated from the Oak Ridge Field Research Center Site.</title>
        <authorList>
            <person name="Ray J."/>
            <person name="Waters R.J."/>
            <person name="Skerker J.M."/>
            <person name="Kuehl J.V."/>
            <person name="Price M.N."/>
            <person name="Huang J."/>
            <person name="Chakraborty R."/>
            <person name="Arkin A.P."/>
            <person name="Deutschbauer A."/>
        </authorList>
    </citation>
    <scope>NUCLEOTIDE SEQUENCE [LARGE SCALE GENOMIC DNA]</scope>
    <source>
        <strain evidence="3">4G11</strain>
    </source>
</reference>
<evidence type="ECO:0000313" key="3">
    <source>
        <dbReference type="EMBL" id="AJG18448.1"/>
    </source>
</evidence>
<dbReference type="InterPro" id="IPR011006">
    <property type="entry name" value="CheY-like_superfamily"/>
</dbReference>
<dbReference type="InterPro" id="IPR001789">
    <property type="entry name" value="Sig_transdc_resp-reg_receiver"/>
</dbReference>
<dbReference type="STRING" id="68895.RR42_m1040"/>
<dbReference type="AlphaFoldDB" id="A0A0C4Y688"/>
<sequence length="169" mass="17951">MDMALTSRAGVDSITSRGVAPGVSSAMSARQIARLPLASHGAAPLRAVVIDECALLRLGLARMLESMPGVEQVDGVDPDDLSMHGTTIREAGLLVFGMPQDVTSGWRLLRKLRSMLPAQRVLLLSDNMWLHMPPPEMGYGICCCLPKTAALVTLEAAISSMLEAEVLAA</sequence>
<protein>
    <submittedName>
        <fullName evidence="3">Putative luxR-family regulatory protein</fullName>
    </submittedName>
</protein>
<evidence type="ECO:0000313" key="4">
    <source>
        <dbReference type="Proteomes" id="UP000031843"/>
    </source>
</evidence>
<name>A0A0C4Y688_9BURK</name>